<protein>
    <submittedName>
        <fullName evidence="3">DNA-nicking endonuclease, Smr domain</fullName>
    </submittedName>
</protein>
<dbReference type="SMART" id="SM00463">
    <property type="entry name" value="SMR"/>
    <property type="match status" value="1"/>
</dbReference>
<evidence type="ECO:0000256" key="1">
    <source>
        <dbReference type="SAM" id="MobiDB-lite"/>
    </source>
</evidence>
<dbReference type="OrthoDB" id="9808881at2"/>
<dbReference type="InterPro" id="IPR002625">
    <property type="entry name" value="Smr_dom"/>
</dbReference>
<keyword evidence="3" id="KW-0378">Hydrolase</keyword>
<gene>
    <name evidence="3" type="ORF">SAMN05421693_10492</name>
</gene>
<dbReference type="SUPFAM" id="SSF160443">
    <property type="entry name" value="SMR domain-like"/>
    <property type="match status" value="1"/>
</dbReference>
<dbReference type="RefSeq" id="WP_090203809.1">
    <property type="nucleotide sequence ID" value="NZ_FOFO01000004.1"/>
</dbReference>
<keyword evidence="4" id="KW-1185">Reference proteome</keyword>
<dbReference type="Proteomes" id="UP000199496">
    <property type="component" value="Unassembled WGS sequence"/>
</dbReference>
<proteinExistence type="predicted"/>
<accession>A0A1H9A8J1</accession>
<dbReference type="PANTHER" id="PTHR35562:SF2">
    <property type="entry name" value="DNA ENDONUCLEASE SMRA-RELATED"/>
    <property type="match status" value="1"/>
</dbReference>
<organism evidence="3 4">
    <name type="scientific">Ectothiorhodospira magna</name>
    <dbReference type="NCBI Taxonomy" id="867345"/>
    <lineage>
        <taxon>Bacteria</taxon>
        <taxon>Pseudomonadati</taxon>
        <taxon>Pseudomonadota</taxon>
        <taxon>Gammaproteobacteria</taxon>
        <taxon>Chromatiales</taxon>
        <taxon>Ectothiorhodospiraceae</taxon>
        <taxon>Ectothiorhodospira</taxon>
    </lineage>
</organism>
<evidence type="ECO:0000313" key="4">
    <source>
        <dbReference type="Proteomes" id="UP000199496"/>
    </source>
</evidence>
<sequence>MPPQDSRDDDITLFRQAVGPVAKVHADRAELRPHRPPPRPRQTEADHQRALDALMEDPFQVTDLQPGDEVSFMREGLQRQVFKKLRRGYYRISAELDLHGMTARQAHEALGLFLAEARTQRLRCVRIIHGKGLRSSNRGPVLKSRVVHWLQQRSDILAFCSARPTDGGTGAVVVLLRVNH</sequence>
<evidence type="ECO:0000259" key="2">
    <source>
        <dbReference type="PROSITE" id="PS50828"/>
    </source>
</evidence>
<dbReference type="PROSITE" id="PS50828">
    <property type="entry name" value="SMR"/>
    <property type="match status" value="1"/>
</dbReference>
<keyword evidence="3" id="KW-0255">Endonuclease</keyword>
<dbReference type="AlphaFoldDB" id="A0A1H9A8J1"/>
<dbReference type="InterPro" id="IPR036063">
    <property type="entry name" value="Smr_dom_sf"/>
</dbReference>
<feature type="domain" description="Smr" evidence="2">
    <location>
        <begin position="96"/>
        <end position="177"/>
    </location>
</feature>
<reference evidence="3 4" key="1">
    <citation type="submission" date="2016-10" db="EMBL/GenBank/DDBJ databases">
        <authorList>
            <person name="de Groot N.N."/>
        </authorList>
    </citation>
    <scope>NUCLEOTIDE SEQUENCE [LARGE SCALE GENOMIC DNA]</scope>
    <source>
        <strain evidence="3 4">B7-7</strain>
    </source>
</reference>
<dbReference type="GO" id="GO:0004520">
    <property type="term" value="F:DNA endonuclease activity"/>
    <property type="evidence" value="ECO:0007669"/>
    <property type="project" value="TreeGrafter"/>
</dbReference>
<dbReference type="PANTHER" id="PTHR35562">
    <property type="entry name" value="DNA ENDONUCLEASE SMRA-RELATED"/>
    <property type="match status" value="1"/>
</dbReference>
<feature type="region of interest" description="Disordered" evidence="1">
    <location>
        <begin position="24"/>
        <end position="46"/>
    </location>
</feature>
<dbReference type="STRING" id="867345.SAMN05421693_10492"/>
<evidence type="ECO:0000313" key="3">
    <source>
        <dbReference type="EMBL" id="SEP72753.1"/>
    </source>
</evidence>
<dbReference type="EMBL" id="FOFO01000004">
    <property type="protein sequence ID" value="SEP72753.1"/>
    <property type="molecule type" value="Genomic_DNA"/>
</dbReference>
<keyword evidence="3" id="KW-0540">Nuclease</keyword>
<feature type="compositionally biased region" description="Basic and acidic residues" evidence="1">
    <location>
        <begin position="24"/>
        <end position="33"/>
    </location>
</feature>
<dbReference type="Pfam" id="PF01713">
    <property type="entry name" value="Smr"/>
    <property type="match status" value="1"/>
</dbReference>
<name>A0A1H9A8J1_9GAMM</name>
<dbReference type="Gene3D" id="3.30.1370.110">
    <property type="match status" value="1"/>
</dbReference>